<dbReference type="Proteomes" id="UP000638188">
    <property type="component" value="Unassembled WGS sequence"/>
</dbReference>
<evidence type="ECO:0000313" key="2">
    <source>
        <dbReference type="EMBL" id="GGD11319.1"/>
    </source>
</evidence>
<name>A0ABQ1Q375_9GAMM</name>
<dbReference type="NCBIfam" id="TIGR02099">
    <property type="entry name" value="YhdP family protein"/>
    <property type="match status" value="1"/>
</dbReference>
<comment type="caution">
    <text evidence="2">The sequence shown here is derived from an EMBL/GenBank/DDBJ whole genome shotgun (WGS) entry which is preliminary data.</text>
</comment>
<reference evidence="3" key="1">
    <citation type="journal article" date="2019" name="Int. J. Syst. Evol. Microbiol.">
        <title>The Global Catalogue of Microorganisms (GCM) 10K type strain sequencing project: providing services to taxonomists for standard genome sequencing and annotation.</title>
        <authorList>
            <consortium name="The Broad Institute Genomics Platform"/>
            <consortium name="The Broad Institute Genome Sequencing Center for Infectious Disease"/>
            <person name="Wu L."/>
            <person name="Ma J."/>
        </authorList>
    </citation>
    <scope>NUCLEOTIDE SEQUENCE [LARGE SCALE GENOMIC DNA]</scope>
    <source>
        <strain evidence="3">CGMCC 1.12482</strain>
    </source>
</reference>
<dbReference type="PANTHER" id="PTHR38690:SF1">
    <property type="entry name" value="PROTEASE"/>
    <property type="match status" value="1"/>
</dbReference>
<dbReference type="InterPro" id="IPR011836">
    <property type="entry name" value="YhdP"/>
</dbReference>
<dbReference type="EMBL" id="BMFF01000009">
    <property type="protein sequence ID" value="GGD11319.1"/>
    <property type="molecule type" value="Genomic_DNA"/>
</dbReference>
<dbReference type="PANTHER" id="PTHR38690">
    <property type="entry name" value="PROTEASE-RELATED"/>
    <property type="match status" value="1"/>
</dbReference>
<feature type="domain" description="YhdP central" evidence="1">
    <location>
        <begin position="1"/>
        <end position="1274"/>
    </location>
</feature>
<proteinExistence type="predicted"/>
<gene>
    <name evidence="2" type="ORF">GCM10007418_32880</name>
</gene>
<evidence type="ECO:0000259" key="1">
    <source>
        <dbReference type="Pfam" id="PF13116"/>
    </source>
</evidence>
<evidence type="ECO:0000313" key="3">
    <source>
        <dbReference type="Proteomes" id="UP000638188"/>
    </source>
</evidence>
<dbReference type="RefSeq" id="WP_150279188.1">
    <property type="nucleotide sequence ID" value="NZ_BMFF01000009.1"/>
</dbReference>
<protein>
    <submittedName>
        <fullName evidence="2">TIGR02099 family protein</fullName>
    </submittedName>
</protein>
<sequence>MQIQRWLIRALDGLIVLLVVWLLAAAAYVSLGRQFVPAIADYRVELLAWAEETTGRAISLESLRGEMQGSQPVLKMQGLRVHEQLDPDSPTLLALDNVTARVDIWASLWERRLVMDALQIEGLALELVEDADGRWRLHGLGERLAGNFDLDTTLDMVFEQRRITLLNTRILVSPHERPQWVFQDGEITLLNGPGWHRLDGRVRLPEGQQVRWQVSALQEGSAWQDMSVGFFLDLPPIDWVEQLPPAWLEMAPIDQMVVGGRFWGGWEKQQLEYFRGRLEMPRLRLEQAQNVPELTALEAEFAFRQGERQRLRIQGLEFDLGDQHWPRSRLSLWQDTASSDWQMQADTVPLEILAQLVPASVLSDRAATALEALQPVGTLNALSLQGAGLPVDWRSLSISAMLEDAGVGAWQGAPEVQGISGSLAGSPFQGQLRVRSDDWSMHLPRLFPQSWSYQQLVGQMDWQWSDAEGLRLTAPGMRAQGVDGVAAVALQLHLPPQGQTPTMALRVSLTDSQATSSEHYLPTLSPAFNPQLGEWLSQAQIEGSVPLAIFEYQGSLRRDAEPGERSLSLHAQLDSGSLLFQPDWPRLEKISAILRLKDQQVVIEDASARLWDTALTGIRVNTYRQQPADALQLRIGSDFTGPLGDALRLLQDTPLAAATSNALRGWEGQGQVQGQFGLELPLQRERATVVDARWQLEAESLSIPLLQASLGELSGQFAFTSDAGLQASEIKASFLGRAIAGDISSQAGRQEATFNGQHSIGQLKSWPLLAKLPADLMAGELSWEARGALQAGAAWLQVDSDLEGVELDLPGPLAKSAERLLPSRLTLAQDGDHYNWRFNLGPDLAGVVQTGATALRGDLRYRSGEPSLGREPGLSVGARFEHVELADWRNWVERQGALPSLVGQSGAVSGLRPSAAIKRVRTLDLRAGEFSGLGQRLNDLAISGVRSDQGWMFNLDQARVRGQITLPDLRSEPVAFNMQRLSLASGDSEPRVDALASPLIPEDPLRDVDPRTLPAMDVNIDMLSRGNDPVGPVRFQMRPSDHGAQISSLSMDLRGLQLAGDLQWHAGGMSSQFSGGLQAGDIGGVLKAWGYAPTVTSGQFSTTADLTWSGSPAFFALSRSTGSILLDARNGTLQSGEGSADALRVFGLLNFNALTRRLRLDFSDLFGRGTAYDTLTADLALTDGVMRTRSPLVMDGPGAKMQLDGHIDLPARSIDMGMLVTLPVTNNLPLAAIIAGAPYIGGALFLADKILGDRVARFASVKYRVSGDWQQPTVDFERAFDNEAALEE</sequence>
<organism evidence="2 3">
    <name type="scientific">Halopseudomonas salina</name>
    <dbReference type="NCBI Taxonomy" id="1323744"/>
    <lineage>
        <taxon>Bacteria</taxon>
        <taxon>Pseudomonadati</taxon>
        <taxon>Pseudomonadota</taxon>
        <taxon>Gammaproteobacteria</taxon>
        <taxon>Pseudomonadales</taxon>
        <taxon>Pseudomonadaceae</taxon>
        <taxon>Halopseudomonas</taxon>
    </lineage>
</organism>
<keyword evidence="3" id="KW-1185">Reference proteome</keyword>
<dbReference type="InterPro" id="IPR025263">
    <property type="entry name" value="YhdP_central"/>
</dbReference>
<accession>A0ABQ1Q375</accession>
<dbReference type="Pfam" id="PF13116">
    <property type="entry name" value="YhdP"/>
    <property type="match status" value="1"/>
</dbReference>